<evidence type="ECO:0000313" key="3">
    <source>
        <dbReference type="Proteomes" id="UP000823750"/>
    </source>
</evidence>
<reference evidence="2" key="2">
    <citation type="journal article" date="2021" name="PeerJ">
        <title>Extensive microbial diversity within the chicken gut microbiome revealed by metagenomics and culture.</title>
        <authorList>
            <person name="Gilroy R."/>
            <person name="Ravi A."/>
            <person name="Getino M."/>
            <person name="Pursley I."/>
            <person name="Horton D.L."/>
            <person name="Alikhan N.F."/>
            <person name="Baker D."/>
            <person name="Gharbi K."/>
            <person name="Hall N."/>
            <person name="Watson M."/>
            <person name="Adriaenssens E.M."/>
            <person name="Foster-Nyarko E."/>
            <person name="Jarju S."/>
            <person name="Secka A."/>
            <person name="Antonio M."/>
            <person name="Oren A."/>
            <person name="Chaudhuri R.R."/>
            <person name="La Ragione R."/>
            <person name="Hildebrand F."/>
            <person name="Pallen M.J."/>
        </authorList>
    </citation>
    <scope>NUCLEOTIDE SEQUENCE</scope>
    <source>
        <strain evidence="2">B2-16538</strain>
    </source>
</reference>
<evidence type="ECO:0000256" key="1">
    <source>
        <dbReference type="SAM" id="Phobius"/>
    </source>
</evidence>
<sequence>MKKQPFSVPEGYFDDFADRMRPWETCPQPHVRPSAQRIVLAVCAAAAMIGFLAVVLFTSDLADGQYGTDDIYMELLYSDLIPVTDPDCIFAYEDEFAESYGSVTDGQNEALQPGVPVKDVAQVPVQDSIE</sequence>
<accession>A0A9D9NRR8</accession>
<dbReference type="AlphaFoldDB" id="A0A9D9NRR8"/>
<keyword evidence="1" id="KW-1133">Transmembrane helix</keyword>
<evidence type="ECO:0000313" key="2">
    <source>
        <dbReference type="EMBL" id="MBO8485612.1"/>
    </source>
</evidence>
<reference evidence="2" key="1">
    <citation type="submission" date="2020-10" db="EMBL/GenBank/DDBJ databases">
        <authorList>
            <person name="Gilroy R."/>
        </authorList>
    </citation>
    <scope>NUCLEOTIDE SEQUENCE</scope>
    <source>
        <strain evidence="2">B2-16538</strain>
    </source>
</reference>
<dbReference type="Proteomes" id="UP000823750">
    <property type="component" value="Unassembled WGS sequence"/>
</dbReference>
<name>A0A9D9NRR8_9BACT</name>
<organism evidence="2 3">
    <name type="scientific">Candidatus Cryptobacteroides excrementavium</name>
    <dbReference type="NCBI Taxonomy" id="2840759"/>
    <lineage>
        <taxon>Bacteria</taxon>
        <taxon>Pseudomonadati</taxon>
        <taxon>Bacteroidota</taxon>
        <taxon>Bacteroidia</taxon>
        <taxon>Bacteroidales</taxon>
        <taxon>Candidatus Cryptobacteroides</taxon>
    </lineage>
</organism>
<feature type="transmembrane region" description="Helical" evidence="1">
    <location>
        <begin position="38"/>
        <end position="57"/>
    </location>
</feature>
<keyword evidence="1" id="KW-0812">Transmembrane</keyword>
<comment type="caution">
    <text evidence="2">The sequence shown here is derived from an EMBL/GenBank/DDBJ whole genome shotgun (WGS) entry which is preliminary data.</text>
</comment>
<keyword evidence="1" id="KW-0472">Membrane</keyword>
<proteinExistence type="predicted"/>
<protein>
    <submittedName>
        <fullName evidence="2">Uncharacterized protein</fullName>
    </submittedName>
</protein>
<gene>
    <name evidence="2" type="ORF">IAB78_04215</name>
</gene>
<dbReference type="EMBL" id="JADILX010000074">
    <property type="protein sequence ID" value="MBO8485612.1"/>
    <property type="molecule type" value="Genomic_DNA"/>
</dbReference>